<dbReference type="InterPro" id="IPR029063">
    <property type="entry name" value="SAM-dependent_MTases_sf"/>
</dbReference>
<keyword evidence="4 7" id="KW-0489">Methyltransferase</keyword>
<reference evidence="9" key="2">
    <citation type="submission" date="2014-05" db="EMBL/GenBank/DDBJ databases">
        <title>Draft genome sequence of Virgibacillus massiliensis Vm-5.</title>
        <authorList>
            <person name="Khelaifia S."/>
            <person name="Croce O."/>
            <person name="Lagier J.C."/>
            <person name="Raoult D."/>
        </authorList>
    </citation>
    <scope>NUCLEOTIDE SEQUENCE [LARGE SCALE GENOMIC DNA]</scope>
    <source>
        <strain evidence="9">Vm-5</strain>
    </source>
</reference>
<dbReference type="Gene3D" id="1.10.150.170">
    <property type="entry name" value="Putative methyltransferase TM0872, insert domain"/>
    <property type="match status" value="1"/>
</dbReference>
<feature type="binding site" evidence="7">
    <location>
        <position position="55"/>
    </location>
    <ligand>
        <name>S-adenosyl-L-methionine</name>
        <dbReference type="ChEBI" id="CHEBI:59789"/>
    </ligand>
</feature>
<dbReference type="PANTHER" id="PTHR11265:SF0">
    <property type="entry name" value="12S RRNA N4-METHYLCYTIDINE METHYLTRANSFERASE"/>
    <property type="match status" value="1"/>
</dbReference>
<dbReference type="Proteomes" id="UP000028875">
    <property type="component" value="Unassembled WGS sequence"/>
</dbReference>
<dbReference type="eggNOG" id="COG0275">
    <property type="taxonomic scope" value="Bacteria"/>
</dbReference>
<dbReference type="EMBL" id="CCDP010000001">
    <property type="protein sequence ID" value="CDQ40214.1"/>
    <property type="molecule type" value="Genomic_DNA"/>
</dbReference>
<evidence type="ECO:0000256" key="4">
    <source>
        <dbReference type="ARBA" id="ARBA00022603"/>
    </source>
</evidence>
<dbReference type="InterPro" id="IPR002903">
    <property type="entry name" value="RsmH"/>
</dbReference>
<sequence>MYDMFEHYSVLKEETIKGLNIQPNGIYIDCTVGGGGHSEAIASQLGENGLLIAFDQDLAALEAAKHRLAAYQDRILFIHSNFSQLEEALTKQQIKHIDGILFDLGVSSPQLDRGERGFSYQHDAKLDMRMDQTKDLDAYQIVNHWEYNDLVKIFFRYGEEKFSKQIARKIEAFRKNKPIQTTHELVEIIKESIPAPARRKGGHPAKRIFQAIRIAVNDELGVFNEALHQAARSIAVGGRITVITFHSLEDRLCKQAFKKWSTPKETPRNLPILPKENQAPFRLITRKPIVANDEELEENRRSRSAKLRIIEKVTDWNEQFTYEEGWRK</sequence>
<comment type="caution">
    <text evidence="8">The sequence shown here is derived from an EMBL/GenBank/DDBJ whole genome shotgun (WGS) entry which is preliminary data.</text>
</comment>
<keyword evidence="2 7" id="KW-0963">Cytoplasm</keyword>
<dbReference type="NCBIfam" id="TIGR00006">
    <property type="entry name" value="16S rRNA (cytosine(1402)-N(4))-methyltransferase RsmH"/>
    <property type="match status" value="1"/>
</dbReference>
<dbReference type="PIRSF" id="PIRSF004486">
    <property type="entry name" value="MraW"/>
    <property type="match status" value="1"/>
</dbReference>
<dbReference type="GO" id="GO:0070475">
    <property type="term" value="P:rRNA base methylation"/>
    <property type="evidence" value="ECO:0007669"/>
    <property type="project" value="UniProtKB-UniRule"/>
</dbReference>
<comment type="catalytic activity">
    <reaction evidence="7">
        <text>cytidine(1402) in 16S rRNA + S-adenosyl-L-methionine = N(4)-methylcytidine(1402) in 16S rRNA + S-adenosyl-L-homocysteine + H(+)</text>
        <dbReference type="Rhea" id="RHEA:42928"/>
        <dbReference type="Rhea" id="RHEA-COMP:10286"/>
        <dbReference type="Rhea" id="RHEA-COMP:10287"/>
        <dbReference type="ChEBI" id="CHEBI:15378"/>
        <dbReference type="ChEBI" id="CHEBI:57856"/>
        <dbReference type="ChEBI" id="CHEBI:59789"/>
        <dbReference type="ChEBI" id="CHEBI:74506"/>
        <dbReference type="ChEBI" id="CHEBI:82748"/>
        <dbReference type="EC" id="2.1.1.199"/>
    </reaction>
</comment>
<evidence type="ECO:0000256" key="6">
    <source>
        <dbReference type="ARBA" id="ARBA00022691"/>
    </source>
</evidence>
<evidence type="ECO:0000256" key="1">
    <source>
        <dbReference type="ARBA" id="ARBA00010396"/>
    </source>
</evidence>
<dbReference type="SUPFAM" id="SSF81799">
    <property type="entry name" value="Putative methyltransferase TM0872, insert domain"/>
    <property type="match status" value="1"/>
</dbReference>
<proteinExistence type="inferred from homology"/>
<dbReference type="EC" id="2.1.1.199" evidence="7"/>
<dbReference type="GO" id="GO:0005737">
    <property type="term" value="C:cytoplasm"/>
    <property type="evidence" value="ECO:0007669"/>
    <property type="project" value="UniProtKB-SubCell"/>
</dbReference>
<name>A0A024QCJ0_9BACI</name>
<reference evidence="8 9" key="1">
    <citation type="submission" date="2014-03" db="EMBL/GenBank/DDBJ databases">
        <authorList>
            <person name="Urmite Genomes U."/>
        </authorList>
    </citation>
    <scope>NUCLEOTIDE SEQUENCE [LARGE SCALE GENOMIC DNA]</scope>
    <source>
        <strain evidence="8 9">Vm-5</strain>
    </source>
</reference>
<gene>
    <name evidence="7 8" type="primary">rsmH</name>
    <name evidence="8" type="ORF">BN990_02533</name>
</gene>
<comment type="similarity">
    <text evidence="1 7">Belongs to the methyltransferase superfamily. RsmH family.</text>
</comment>
<organism evidence="8 9">
    <name type="scientific">Virgibacillus massiliensis</name>
    <dbReference type="NCBI Taxonomy" id="1462526"/>
    <lineage>
        <taxon>Bacteria</taxon>
        <taxon>Bacillati</taxon>
        <taxon>Bacillota</taxon>
        <taxon>Bacilli</taxon>
        <taxon>Bacillales</taxon>
        <taxon>Bacillaceae</taxon>
        <taxon>Virgibacillus</taxon>
    </lineage>
</organism>
<dbReference type="HAMAP" id="MF_01007">
    <property type="entry name" value="16SrRNA_methyltr_H"/>
    <property type="match status" value="1"/>
</dbReference>
<evidence type="ECO:0000313" key="9">
    <source>
        <dbReference type="Proteomes" id="UP000028875"/>
    </source>
</evidence>
<feature type="binding site" evidence="7">
    <location>
        <begin position="35"/>
        <end position="37"/>
    </location>
    <ligand>
        <name>S-adenosyl-L-methionine</name>
        <dbReference type="ChEBI" id="CHEBI:59789"/>
    </ligand>
</feature>
<feature type="binding site" evidence="7">
    <location>
        <position position="82"/>
    </location>
    <ligand>
        <name>S-adenosyl-L-methionine</name>
        <dbReference type="ChEBI" id="CHEBI:59789"/>
    </ligand>
</feature>
<protein>
    <recommendedName>
        <fullName evidence="7">Ribosomal RNA small subunit methyltransferase H</fullName>
        <ecNumber evidence="7">2.1.1.199</ecNumber>
    </recommendedName>
    <alternativeName>
        <fullName evidence="7">16S rRNA m(4)C1402 methyltransferase</fullName>
    </alternativeName>
    <alternativeName>
        <fullName evidence="7">rRNA (cytosine-N(4)-)-methyltransferase RsmH</fullName>
    </alternativeName>
</protein>
<evidence type="ECO:0000256" key="3">
    <source>
        <dbReference type="ARBA" id="ARBA00022552"/>
    </source>
</evidence>
<dbReference type="STRING" id="1462526.BN990_02533"/>
<dbReference type="GO" id="GO:0071424">
    <property type="term" value="F:rRNA (cytosine-N4-)-methyltransferase activity"/>
    <property type="evidence" value="ECO:0007669"/>
    <property type="project" value="UniProtKB-UniRule"/>
</dbReference>
<evidence type="ECO:0000256" key="5">
    <source>
        <dbReference type="ARBA" id="ARBA00022679"/>
    </source>
</evidence>
<dbReference type="PANTHER" id="PTHR11265">
    <property type="entry name" value="S-ADENOSYL-METHYLTRANSFERASE MRAW"/>
    <property type="match status" value="1"/>
</dbReference>
<keyword evidence="9" id="KW-1185">Reference proteome</keyword>
<comment type="function">
    <text evidence="7">Specifically methylates the N4 position of cytidine in position 1402 (C1402) of 16S rRNA.</text>
</comment>
<evidence type="ECO:0000256" key="7">
    <source>
        <dbReference type="HAMAP-Rule" id="MF_01007"/>
    </source>
</evidence>
<dbReference type="InterPro" id="IPR023397">
    <property type="entry name" value="SAM-dep_MeTrfase_MraW_recog"/>
</dbReference>
<dbReference type="AlphaFoldDB" id="A0A024QCJ0"/>
<dbReference type="SUPFAM" id="SSF53335">
    <property type="entry name" value="S-adenosyl-L-methionine-dependent methyltransferases"/>
    <property type="match status" value="1"/>
</dbReference>
<dbReference type="Gene3D" id="3.40.50.150">
    <property type="entry name" value="Vaccinia Virus protein VP39"/>
    <property type="match status" value="1"/>
</dbReference>
<comment type="subcellular location">
    <subcellularLocation>
        <location evidence="7">Cytoplasm</location>
    </subcellularLocation>
</comment>
<keyword evidence="6 7" id="KW-0949">S-adenosyl-L-methionine</keyword>
<keyword evidence="5 7" id="KW-0808">Transferase</keyword>
<dbReference type="Pfam" id="PF01795">
    <property type="entry name" value="Methyltransf_5"/>
    <property type="match status" value="1"/>
</dbReference>
<keyword evidence="3 7" id="KW-0698">rRNA processing</keyword>
<dbReference type="FunFam" id="1.10.150.170:FF:000001">
    <property type="entry name" value="Ribosomal RNA small subunit methyltransferase H"/>
    <property type="match status" value="1"/>
</dbReference>
<feature type="binding site" evidence="7">
    <location>
        <position position="110"/>
    </location>
    <ligand>
        <name>S-adenosyl-L-methionine</name>
        <dbReference type="ChEBI" id="CHEBI:59789"/>
    </ligand>
</feature>
<evidence type="ECO:0000256" key="2">
    <source>
        <dbReference type="ARBA" id="ARBA00022490"/>
    </source>
</evidence>
<feature type="binding site" evidence="7">
    <location>
        <position position="103"/>
    </location>
    <ligand>
        <name>S-adenosyl-L-methionine</name>
        <dbReference type="ChEBI" id="CHEBI:59789"/>
    </ligand>
</feature>
<accession>A0A024QCJ0</accession>
<evidence type="ECO:0000313" key="8">
    <source>
        <dbReference type="EMBL" id="CDQ40214.1"/>
    </source>
</evidence>